<evidence type="ECO:0000256" key="4">
    <source>
        <dbReference type="ARBA" id="ARBA00022605"/>
    </source>
</evidence>
<gene>
    <name evidence="11" type="ORF">GPJ59_05175</name>
</gene>
<accession>A0ABS6Z0M5</accession>
<dbReference type="CDD" id="cd00331">
    <property type="entry name" value="IGPS"/>
    <property type="match status" value="1"/>
</dbReference>
<comment type="pathway">
    <text evidence="2">Amino-acid biosynthesis; L-tryptophan biosynthesis; L-tryptophan from chorismate: step 4/5.</text>
</comment>
<dbReference type="Pfam" id="PF00218">
    <property type="entry name" value="IGPS"/>
    <property type="match status" value="1"/>
</dbReference>
<feature type="region of interest" description="Disordered" evidence="9">
    <location>
        <begin position="1"/>
        <end position="30"/>
    </location>
</feature>
<name>A0ABS6Z0M5_9ACTN</name>
<evidence type="ECO:0000256" key="5">
    <source>
        <dbReference type="ARBA" id="ARBA00022793"/>
    </source>
</evidence>
<reference evidence="11 12" key="1">
    <citation type="submission" date="2019-12" db="EMBL/GenBank/DDBJ databases">
        <title>Genome sequence of Streptomyces bambusae.</title>
        <authorList>
            <person name="Bansal K."/>
            <person name="Choksket S."/>
            <person name="Korpole S."/>
            <person name="Patil P.B."/>
        </authorList>
    </citation>
    <scope>NUCLEOTIDE SEQUENCE [LARGE SCALE GENOMIC DNA]</scope>
    <source>
        <strain evidence="11 12">SK60</strain>
    </source>
</reference>
<dbReference type="InterPro" id="IPR011060">
    <property type="entry name" value="RibuloseP-bd_barrel"/>
</dbReference>
<evidence type="ECO:0000313" key="12">
    <source>
        <dbReference type="Proteomes" id="UP000812013"/>
    </source>
</evidence>
<evidence type="ECO:0000256" key="7">
    <source>
        <dbReference type="ARBA" id="ARBA00023141"/>
    </source>
</evidence>
<dbReference type="EC" id="4.1.1.48" evidence="3"/>
<sequence length="264" mass="27540">MTTRNTSTHGTTTHGTSTTTRSTSRTSRTRTKVSFLDALLASPTPVVMEVKRRDAHGYDLLGGRTPAAIVAAYERAGAPCISVVTGRWFGGSPALLRDVAAMTDLPLLQKDFITRKDQIRTAKELGASAVLLTAALLPESSMRTLVTEALLAGLTPFVEVTTEAELELVPHASRCVIAVNNKDIKTRERGAGDLGRSLDLLPAVRATGTPCPVSASGIDGPATAANLLDAGFGGLLVGTSLLRTGSPVAWVDAVAAARKGLALR</sequence>
<proteinExistence type="predicted"/>
<dbReference type="Gene3D" id="3.20.20.70">
    <property type="entry name" value="Aldolase class I"/>
    <property type="match status" value="1"/>
</dbReference>
<dbReference type="InterPro" id="IPR013785">
    <property type="entry name" value="Aldolase_TIM"/>
</dbReference>
<keyword evidence="6" id="KW-0822">Tryptophan biosynthesis</keyword>
<evidence type="ECO:0000256" key="9">
    <source>
        <dbReference type="SAM" id="MobiDB-lite"/>
    </source>
</evidence>
<comment type="catalytic activity">
    <reaction evidence="1">
        <text>1-(2-carboxyphenylamino)-1-deoxy-D-ribulose 5-phosphate + H(+) = (1S,2R)-1-C-(indol-3-yl)glycerol 3-phosphate + CO2 + H2O</text>
        <dbReference type="Rhea" id="RHEA:23476"/>
        <dbReference type="ChEBI" id="CHEBI:15377"/>
        <dbReference type="ChEBI" id="CHEBI:15378"/>
        <dbReference type="ChEBI" id="CHEBI:16526"/>
        <dbReference type="ChEBI" id="CHEBI:58613"/>
        <dbReference type="ChEBI" id="CHEBI:58866"/>
        <dbReference type="EC" id="4.1.1.48"/>
    </reaction>
</comment>
<feature type="domain" description="Indole-3-glycerol phosphate synthase" evidence="10">
    <location>
        <begin position="26"/>
        <end position="244"/>
    </location>
</feature>
<keyword evidence="8" id="KW-0456">Lyase</keyword>
<dbReference type="EMBL" id="WTFF01000018">
    <property type="protein sequence ID" value="MBW5481288.1"/>
    <property type="molecule type" value="Genomic_DNA"/>
</dbReference>
<evidence type="ECO:0000256" key="2">
    <source>
        <dbReference type="ARBA" id="ARBA00004696"/>
    </source>
</evidence>
<feature type="compositionally biased region" description="Low complexity" evidence="9">
    <location>
        <begin position="1"/>
        <end position="26"/>
    </location>
</feature>
<organism evidence="11 12">
    <name type="scientific">Streptomyces bambusae</name>
    <dbReference type="NCBI Taxonomy" id="1550616"/>
    <lineage>
        <taxon>Bacteria</taxon>
        <taxon>Bacillati</taxon>
        <taxon>Actinomycetota</taxon>
        <taxon>Actinomycetes</taxon>
        <taxon>Kitasatosporales</taxon>
        <taxon>Streptomycetaceae</taxon>
        <taxon>Streptomyces</taxon>
    </lineage>
</organism>
<keyword evidence="12" id="KW-1185">Reference proteome</keyword>
<dbReference type="PANTHER" id="PTHR22854">
    <property type="entry name" value="TRYPTOPHAN BIOSYNTHESIS PROTEIN"/>
    <property type="match status" value="1"/>
</dbReference>
<evidence type="ECO:0000313" key="11">
    <source>
        <dbReference type="EMBL" id="MBW5481288.1"/>
    </source>
</evidence>
<comment type="caution">
    <text evidence="11">The sequence shown here is derived from an EMBL/GenBank/DDBJ whole genome shotgun (WGS) entry which is preliminary data.</text>
</comment>
<keyword evidence="7" id="KW-0057">Aromatic amino acid biosynthesis</keyword>
<keyword evidence="5" id="KW-0210">Decarboxylase</keyword>
<evidence type="ECO:0000259" key="10">
    <source>
        <dbReference type="Pfam" id="PF00218"/>
    </source>
</evidence>
<dbReference type="InterPro" id="IPR013798">
    <property type="entry name" value="Indole-3-glycerol_P_synth_dom"/>
</dbReference>
<evidence type="ECO:0000256" key="1">
    <source>
        <dbReference type="ARBA" id="ARBA00001633"/>
    </source>
</evidence>
<dbReference type="Proteomes" id="UP000812013">
    <property type="component" value="Unassembled WGS sequence"/>
</dbReference>
<protein>
    <recommendedName>
        <fullName evidence="3">indole-3-glycerol-phosphate synthase</fullName>
        <ecNumber evidence="3">4.1.1.48</ecNumber>
    </recommendedName>
</protein>
<dbReference type="SUPFAM" id="SSF51366">
    <property type="entry name" value="Ribulose-phoshate binding barrel"/>
    <property type="match status" value="1"/>
</dbReference>
<evidence type="ECO:0000256" key="3">
    <source>
        <dbReference type="ARBA" id="ARBA00012362"/>
    </source>
</evidence>
<evidence type="ECO:0000256" key="8">
    <source>
        <dbReference type="ARBA" id="ARBA00023239"/>
    </source>
</evidence>
<dbReference type="RefSeq" id="WP_219665177.1">
    <property type="nucleotide sequence ID" value="NZ_WTFF01000018.1"/>
</dbReference>
<dbReference type="PANTHER" id="PTHR22854:SF2">
    <property type="entry name" value="INDOLE-3-GLYCEROL-PHOSPHATE SYNTHASE"/>
    <property type="match status" value="1"/>
</dbReference>
<keyword evidence="4" id="KW-0028">Amino-acid biosynthesis</keyword>
<evidence type="ECO:0000256" key="6">
    <source>
        <dbReference type="ARBA" id="ARBA00022822"/>
    </source>
</evidence>
<dbReference type="InterPro" id="IPR045186">
    <property type="entry name" value="Indole-3-glycerol_P_synth"/>
</dbReference>